<evidence type="ECO:0000259" key="1">
    <source>
        <dbReference type="Pfam" id="PF05484"/>
    </source>
</evidence>
<dbReference type="Pfam" id="PF05484">
    <property type="entry name" value="LRV_FeS"/>
    <property type="match status" value="1"/>
</dbReference>
<evidence type="ECO:0000313" key="3">
    <source>
        <dbReference type="Proteomes" id="UP000032300"/>
    </source>
</evidence>
<accession>A0A7U5HVW0</accession>
<reference evidence="2 3" key="2">
    <citation type="submission" date="2015-02" db="EMBL/GenBank/DDBJ databases">
        <title>The complete genome of Sphingomonas hengshuiensis sp. WHSC-8 isolated from soil of Hengshui Lake.</title>
        <authorList>
            <person name="Wei S."/>
            <person name="Guo J."/>
            <person name="Su C."/>
            <person name="Wu R."/>
            <person name="Zhang Z."/>
            <person name="Liang K."/>
            <person name="Li H."/>
            <person name="Wang T."/>
            <person name="Liu H."/>
            <person name="Zhang C."/>
            <person name="Li Z."/>
            <person name="Wang Q."/>
            <person name="Meng J."/>
        </authorList>
    </citation>
    <scope>NUCLEOTIDE SEQUENCE [LARGE SCALE GENOMIC DNA]</scope>
    <source>
        <strain evidence="2 3">WHSC-8</strain>
    </source>
</reference>
<proteinExistence type="predicted"/>
<dbReference type="Gene3D" id="1.25.10.10">
    <property type="entry name" value="Leucine-rich Repeat Variant"/>
    <property type="match status" value="1"/>
</dbReference>
<gene>
    <name evidence="2" type="ORF">TS85_14430</name>
</gene>
<dbReference type="Proteomes" id="UP000032300">
    <property type="component" value="Chromosome"/>
</dbReference>
<name>A0A7U5HVW0_9SPHN</name>
<organism evidence="2 3">
    <name type="scientific">Sphingomonas hengshuiensis</name>
    <dbReference type="NCBI Taxonomy" id="1609977"/>
    <lineage>
        <taxon>Bacteria</taxon>
        <taxon>Pseudomonadati</taxon>
        <taxon>Pseudomonadota</taxon>
        <taxon>Alphaproteobacteria</taxon>
        <taxon>Sphingomonadales</taxon>
        <taxon>Sphingomonadaceae</taxon>
        <taxon>Sphingomonas</taxon>
    </lineage>
</organism>
<dbReference type="InterPro" id="IPR008665">
    <property type="entry name" value="LRV_FeS"/>
</dbReference>
<dbReference type="SUPFAM" id="SSF48371">
    <property type="entry name" value="ARM repeat"/>
    <property type="match status" value="1"/>
</dbReference>
<dbReference type="KEGG" id="sphi:TS85_14430"/>
<keyword evidence="3" id="KW-1185">Reference proteome</keyword>
<evidence type="ECO:0000313" key="2">
    <source>
        <dbReference type="EMBL" id="AJP74539.1"/>
    </source>
</evidence>
<feature type="domain" description="LRV FeS4 cluster" evidence="1">
    <location>
        <begin position="8"/>
        <end position="56"/>
    </location>
</feature>
<sequence>MEPGDERIDWRGQPIDCSRCVHIDVRDAGGCRPGHACVEDRYARRIDRFFDWNPQFGSAYVVHPHFEVRAIAAKHADLFRLPALLGDPEEAVRWNAVQRLPLRYKRMLRHDPHREVRIRIASQLDDADLVGMMGDPDYYVRLVVARRIAPSLLGPLMRDEEPEVRRVVAGRIAPSMLSAMTHDPDPAVRLSAVERQARDLIGRHAGDADWRVRHAVALRTADSAVLLRLAGDADALVAEAARERLVALGRGRAEVAS</sequence>
<dbReference type="AlphaFoldDB" id="A0A7U5HVW0"/>
<dbReference type="InterPro" id="IPR016024">
    <property type="entry name" value="ARM-type_fold"/>
</dbReference>
<protein>
    <submittedName>
        <fullName evidence="2">LRV FeS4 cluster domain-containing protein</fullName>
    </submittedName>
</protein>
<reference evidence="2 3" key="1">
    <citation type="journal article" date="2015" name="Int. J. Syst. Evol. Microbiol.">
        <title>Sphingomonas hengshuiensis sp. nov., isolated from lake wetland.</title>
        <authorList>
            <person name="Wei S."/>
            <person name="Wang T."/>
            <person name="Liu H."/>
            <person name="Zhang C."/>
            <person name="Guo J."/>
            <person name="Wang Q."/>
            <person name="Liang K."/>
            <person name="Zhang Z."/>
        </authorList>
    </citation>
    <scope>NUCLEOTIDE SEQUENCE [LARGE SCALE GENOMIC DNA]</scope>
    <source>
        <strain evidence="2 3">WHSC-8</strain>
    </source>
</reference>
<dbReference type="InterPro" id="IPR011989">
    <property type="entry name" value="ARM-like"/>
</dbReference>
<dbReference type="EMBL" id="CP010836">
    <property type="protein sequence ID" value="AJP74539.1"/>
    <property type="molecule type" value="Genomic_DNA"/>
</dbReference>